<keyword evidence="6" id="KW-1185">Reference proteome</keyword>
<evidence type="ECO:0000256" key="2">
    <source>
        <dbReference type="RuleBase" id="RU368084"/>
    </source>
</evidence>
<evidence type="ECO:0000259" key="4">
    <source>
        <dbReference type="Pfam" id="PF04084"/>
    </source>
</evidence>
<organism evidence="5 6">
    <name type="scientific">Trichoplax adhaerens</name>
    <name type="common">Trichoplax reptans</name>
    <dbReference type="NCBI Taxonomy" id="10228"/>
    <lineage>
        <taxon>Eukaryota</taxon>
        <taxon>Metazoa</taxon>
        <taxon>Placozoa</taxon>
        <taxon>Uniplacotomia</taxon>
        <taxon>Trichoplacea</taxon>
        <taxon>Trichoplacidae</taxon>
        <taxon>Trichoplax</taxon>
    </lineage>
</organism>
<protein>
    <recommendedName>
        <fullName evidence="1 2">Origin recognition complex subunit 2</fullName>
    </recommendedName>
</protein>
<dbReference type="AlphaFoldDB" id="B3SCJ9"/>
<dbReference type="OrthoDB" id="20198at2759"/>
<feature type="compositionally biased region" description="Basic and acidic residues" evidence="3">
    <location>
        <begin position="61"/>
        <end position="71"/>
    </location>
</feature>
<reference evidence="5 6" key="1">
    <citation type="journal article" date="2008" name="Nature">
        <title>The Trichoplax genome and the nature of placozoans.</title>
        <authorList>
            <person name="Srivastava M."/>
            <person name="Begovic E."/>
            <person name="Chapman J."/>
            <person name="Putnam N.H."/>
            <person name="Hellsten U."/>
            <person name="Kawashima T."/>
            <person name="Kuo A."/>
            <person name="Mitros T."/>
            <person name="Salamov A."/>
            <person name="Carpenter M.L."/>
            <person name="Signorovitch A.Y."/>
            <person name="Moreno M.A."/>
            <person name="Kamm K."/>
            <person name="Grimwood J."/>
            <person name="Schmutz J."/>
            <person name="Shapiro H."/>
            <person name="Grigoriev I.V."/>
            <person name="Buss L.W."/>
            <person name="Schierwater B."/>
            <person name="Dellaporta S.L."/>
            <person name="Rokhsar D.S."/>
        </authorList>
    </citation>
    <scope>NUCLEOTIDE SEQUENCE [LARGE SCALE GENOMIC DNA]</scope>
    <source>
        <strain evidence="5 6">Grell-BS-1999</strain>
    </source>
</reference>
<dbReference type="eggNOG" id="KOG2928">
    <property type="taxonomic scope" value="Eukaryota"/>
</dbReference>
<comment type="function">
    <text evidence="2">Component of the origin recognition complex (ORC) that binds origins of replication. DNA-binding is ATP-dependent. ORC is required to assemble the pre-replication complex necessary to initiate DNA replication.</text>
</comment>
<dbReference type="RefSeq" id="XP_002117981.1">
    <property type="nucleotide sequence ID" value="XM_002117945.1"/>
</dbReference>
<accession>B3SCJ9</accession>
<name>B3SCJ9_TRIAD</name>
<dbReference type="EMBL" id="DS985271">
    <property type="protein sequence ID" value="EDV19549.1"/>
    <property type="molecule type" value="Genomic_DNA"/>
</dbReference>
<dbReference type="PhylomeDB" id="B3SCJ9"/>
<evidence type="ECO:0000313" key="5">
    <source>
        <dbReference type="EMBL" id="EDV19549.1"/>
    </source>
</evidence>
<dbReference type="PANTHER" id="PTHR14052">
    <property type="entry name" value="ORIGIN RECOGNITION COMPLEX SUBUNIT 2"/>
    <property type="match status" value="1"/>
</dbReference>
<dbReference type="GeneID" id="6759175"/>
<dbReference type="GO" id="GO:0003688">
    <property type="term" value="F:DNA replication origin binding"/>
    <property type="evidence" value="ECO:0007669"/>
    <property type="project" value="UniProtKB-UniRule"/>
</dbReference>
<dbReference type="InParanoid" id="B3SCJ9"/>
<dbReference type="InterPro" id="IPR056772">
    <property type="entry name" value="RecA-like_ORC2"/>
</dbReference>
<keyword evidence="2" id="KW-0539">Nucleus</keyword>
<comment type="similarity">
    <text evidence="2">Belongs to the ORC2 family.</text>
</comment>
<proteinExistence type="inferred from homology"/>
<feature type="compositionally biased region" description="Polar residues" evidence="3">
    <location>
        <begin position="83"/>
        <end position="98"/>
    </location>
</feature>
<keyword evidence="2" id="KW-0235">DNA replication</keyword>
<dbReference type="GO" id="GO:0006260">
    <property type="term" value="P:DNA replication"/>
    <property type="evidence" value="ECO:0007669"/>
    <property type="project" value="UniProtKB-UniRule"/>
</dbReference>
<dbReference type="CTD" id="6759175"/>
<dbReference type="HOGENOM" id="CLU_907131_0_0_1"/>
<comment type="subcellular location">
    <subcellularLocation>
        <location evidence="2">Nucleus</location>
    </subcellularLocation>
</comment>
<evidence type="ECO:0000256" key="3">
    <source>
        <dbReference type="SAM" id="MobiDB-lite"/>
    </source>
</evidence>
<dbReference type="STRING" id="10228.B3SCJ9"/>
<dbReference type="PANTHER" id="PTHR14052:SF0">
    <property type="entry name" value="ORIGIN RECOGNITION COMPLEX SUBUNIT 2"/>
    <property type="match status" value="1"/>
</dbReference>
<dbReference type="GO" id="GO:0005664">
    <property type="term" value="C:nuclear origin of replication recognition complex"/>
    <property type="evidence" value="ECO:0007669"/>
    <property type="project" value="UniProtKB-UniRule"/>
</dbReference>
<feature type="region of interest" description="Disordered" evidence="3">
    <location>
        <begin position="29"/>
        <end position="125"/>
    </location>
</feature>
<dbReference type="KEGG" id="tad:TRIADDRAFT_61999"/>
<sequence length="307" mass="34827">MAKVDLSITFLGDDNVVDHIVNIAVGNDKQNKTTSSRTSKPIIIEPSDDHDGATGAYQRCSKTEATEDTKKFPSQKRGALKPISNQVHENSVEENGSDVSVDEDTNNIDDNGSDLEAESSTTTSSKKLDMEDTIDNCAEYAKNQRARCLLYKIYRKKFNWWMSELWEGFNLLFYGLGSKRTLLEQFRAVLLQSYPHLVVNGYFPNMSIKNILNSITQDILKFEASFRSPIDQCNYITNSLNGIPFQECYIKCRENFLVNSESTLKAHLTEFFDHKMIKSRKGPLGVEHLSIPIDTTLLSDFMDDYNV</sequence>
<dbReference type="Proteomes" id="UP000009022">
    <property type="component" value="Unassembled WGS sequence"/>
</dbReference>
<evidence type="ECO:0000256" key="1">
    <source>
        <dbReference type="ARBA" id="ARBA00019080"/>
    </source>
</evidence>
<evidence type="ECO:0000313" key="6">
    <source>
        <dbReference type="Proteomes" id="UP000009022"/>
    </source>
</evidence>
<comment type="subunit">
    <text evidence="2">Component of the origin recognition complex (ORC).</text>
</comment>
<feature type="domain" description="Origin recognition complex subunit 2 RecA-like" evidence="4">
    <location>
        <begin position="150"/>
        <end position="244"/>
    </location>
</feature>
<feature type="compositionally biased region" description="Acidic residues" evidence="3">
    <location>
        <begin position="100"/>
        <end position="117"/>
    </location>
</feature>
<dbReference type="InterPro" id="IPR007220">
    <property type="entry name" value="ORC2"/>
</dbReference>
<gene>
    <name evidence="5" type="ORF">TRIADDRAFT_61999</name>
</gene>
<dbReference type="Pfam" id="PF04084">
    <property type="entry name" value="RecA-like_ORC2"/>
    <property type="match status" value="1"/>
</dbReference>